<dbReference type="SUPFAM" id="SSF159275">
    <property type="entry name" value="PA1994-like"/>
    <property type="match status" value="1"/>
</dbReference>
<dbReference type="AlphaFoldDB" id="A0A1M5JZF0"/>
<proteinExistence type="predicted"/>
<evidence type="ECO:0000313" key="2">
    <source>
        <dbReference type="Proteomes" id="UP000184471"/>
    </source>
</evidence>
<dbReference type="Pfam" id="PF06475">
    <property type="entry name" value="Glycolipid_bind"/>
    <property type="match status" value="1"/>
</dbReference>
<reference evidence="1 2" key="1">
    <citation type="submission" date="2016-11" db="EMBL/GenBank/DDBJ databases">
        <authorList>
            <person name="Jaros S."/>
            <person name="Januszkiewicz K."/>
            <person name="Wedrychowicz H."/>
        </authorList>
    </citation>
    <scope>NUCLEOTIDE SEQUENCE [LARGE SCALE GENOMIC DNA]</scope>
    <source>
        <strain evidence="1 2">DSM 45408</strain>
    </source>
</reference>
<name>A0A1M5JZF0_9ACTN</name>
<dbReference type="STRING" id="1070870.SAMN05444351_2707"/>
<protein>
    <recommendedName>
        <fullName evidence="3">Glycolipid-binding</fullName>
    </recommendedName>
</protein>
<organism evidence="1 2">
    <name type="scientific">Geodermatophilus nigrescens</name>
    <dbReference type="NCBI Taxonomy" id="1070870"/>
    <lineage>
        <taxon>Bacteria</taxon>
        <taxon>Bacillati</taxon>
        <taxon>Actinomycetota</taxon>
        <taxon>Actinomycetes</taxon>
        <taxon>Geodermatophilales</taxon>
        <taxon>Geodermatophilaceae</taxon>
        <taxon>Geodermatophilus</taxon>
    </lineage>
</organism>
<accession>A0A1M5JZF0</accession>
<dbReference type="Proteomes" id="UP000184471">
    <property type="component" value="Unassembled WGS sequence"/>
</dbReference>
<evidence type="ECO:0008006" key="3">
    <source>
        <dbReference type="Google" id="ProtNLM"/>
    </source>
</evidence>
<dbReference type="OrthoDB" id="7347529at2"/>
<evidence type="ECO:0000313" key="1">
    <source>
        <dbReference type="EMBL" id="SHG45967.1"/>
    </source>
</evidence>
<keyword evidence="2" id="KW-1185">Reference proteome</keyword>
<dbReference type="RefSeq" id="WP_083628613.1">
    <property type="nucleotide sequence ID" value="NZ_FQVX01000002.1"/>
</dbReference>
<dbReference type="EMBL" id="FQVX01000002">
    <property type="protein sequence ID" value="SHG45967.1"/>
    <property type="molecule type" value="Genomic_DNA"/>
</dbReference>
<sequence length="186" mass="20136">MTTRVVAWRRADEDAGHSLARMERRPGGWLFHGTEVLAGPETLLACSFRVEVDDACATRSVEVTAVSAAGERRLVLAAGDDRRWTRDGEPDPALDGCVDVDVAATPLTNTLPIRRLAGLAAGEEVVTPVAWVDVPALGVTRVDQTYRRLGERSWRYSDDAHGAFELTVDDDGLVVDYTGMSTRVAG</sequence>
<dbReference type="InterPro" id="IPR009467">
    <property type="entry name" value="Glycolipid-bd_prot_put"/>
</dbReference>
<gene>
    <name evidence="1" type="ORF">SAMN05444351_2707</name>
</gene>